<evidence type="ECO:0000313" key="1">
    <source>
        <dbReference type="EMBL" id="KAB0347669.1"/>
    </source>
</evidence>
<sequence length="127" mass="14739">MTVSKSPRGQSQPDCTQQVSVRDRLLVKEVLHCFQPTVTPGEGYYQGGKLQFETKWKCLSRTWHPNITETHRLGLHEDTEGCCLGIKLFTDLWNFDNPLTIQAAGHHLQVKEDFWHQLEDYNKRSAR</sequence>
<keyword evidence="2" id="KW-1185">Reference proteome</keyword>
<reference evidence="1 2" key="1">
    <citation type="submission" date="2019-06" db="EMBL/GenBank/DDBJ databases">
        <title>Discovery of a novel chromosome fission-fusion reversal in muntjac.</title>
        <authorList>
            <person name="Mudd A.B."/>
            <person name="Bredeson J.V."/>
            <person name="Baum R."/>
            <person name="Hockemeyer D."/>
            <person name="Rokhsar D.S."/>
        </authorList>
    </citation>
    <scope>NUCLEOTIDE SEQUENCE [LARGE SCALE GENOMIC DNA]</scope>
    <source>
        <strain evidence="1">UTSW_UCB_Mm</strain>
        <tissue evidence="1">Fibroblast cell line</tissue>
    </source>
</reference>
<evidence type="ECO:0000313" key="2">
    <source>
        <dbReference type="Proteomes" id="UP000326458"/>
    </source>
</evidence>
<dbReference type="AlphaFoldDB" id="A0A5N3VEH7"/>
<name>A0A5N3VEH7_MUNMU</name>
<protein>
    <submittedName>
        <fullName evidence="1">Uncharacterized protein</fullName>
    </submittedName>
</protein>
<accession>A0A5N3VEH7</accession>
<comment type="caution">
    <text evidence="1">The sequence shown here is derived from an EMBL/GenBank/DDBJ whole genome shotgun (WGS) entry which is preliminary data.</text>
</comment>
<dbReference type="EMBL" id="VCEA01000002">
    <property type="protein sequence ID" value="KAB0347669.1"/>
    <property type="molecule type" value="Genomic_DNA"/>
</dbReference>
<dbReference type="InterPro" id="IPR016135">
    <property type="entry name" value="UBQ-conjugating_enzyme/RWD"/>
</dbReference>
<proteinExistence type="predicted"/>
<dbReference type="SUPFAM" id="SSF54495">
    <property type="entry name" value="UBC-like"/>
    <property type="match status" value="1"/>
</dbReference>
<gene>
    <name evidence="1" type="ORF">FD754_012526</name>
</gene>
<organism evidence="1 2">
    <name type="scientific">Muntiacus muntjak</name>
    <name type="common">Barking deer</name>
    <name type="synonym">Indian muntjac</name>
    <dbReference type="NCBI Taxonomy" id="9888"/>
    <lineage>
        <taxon>Eukaryota</taxon>
        <taxon>Metazoa</taxon>
        <taxon>Chordata</taxon>
        <taxon>Craniata</taxon>
        <taxon>Vertebrata</taxon>
        <taxon>Euteleostomi</taxon>
        <taxon>Mammalia</taxon>
        <taxon>Eutheria</taxon>
        <taxon>Laurasiatheria</taxon>
        <taxon>Artiodactyla</taxon>
        <taxon>Ruminantia</taxon>
        <taxon>Pecora</taxon>
        <taxon>Cervidae</taxon>
        <taxon>Muntiacinae</taxon>
        <taxon>Muntiacus</taxon>
    </lineage>
</organism>
<dbReference type="Proteomes" id="UP000326458">
    <property type="component" value="Unassembled WGS sequence"/>
</dbReference>